<name>A0ACC6N199_9HYPH</name>
<proteinExistence type="predicted"/>
<comment type="caution">
    <text evidence="1">The sequence shown here is derived from an EMBL/GenBank/DDBJ whole genome shotgun (WGS) entry which is preliminary data.</text>
</comment>
<keyword evidence="2" id="KW-1185">Reference proteome</keyword>
<organism evidence="1 2">
    <name type="scientific">Rhizobium mulingense</name>
    <dbReference type="NCBI Taxonomy" id="3031128"/>
    <lineage>
        <taxon>Bacteria</taxon>
        <taxon>Pseudomonadati</taxon>
        <taxon>Pseudomonadota</taxon>
        <taxon>Alphaproteobacteria</taxon>
        <taxon>Hyphomicrobiales</taxon>
        <taxon>Rhizobiaceae</taxon>
        <taxon>Rhizobium/Agrobacterium group</taxon>
        <taxon>Rhizobium</taxon>
    </lineage>
</organism>
<gene>
    <name evidence="1" type="ORF">U8465_20205</name>
</gene>
<dbReference type="EMBL" id="JAYESG010000010">
    <property type="protein sequence ID" value="MEA3519418.1"/>
    <property type="molecule type" value="Genomic_DNA"/>
</dbReference>
<dbReference type="Proteomes" id="UP001304050">
    <property type="component" value="Unassembled WGS sequence"/>
</dbReference>
<accession>A0ACC6N199</accession>
<reference evidence="1" key="1">
    <citation type="submission" date="2023-12" db="EMBL/GenBank/DDBJ databases">
        <title>Diversity of Rhizobium in root nodule of phaseolus vulgaris.</title>
        <authorList>
            <person name="Wang H."/>
        </authorList>
    </citation>
    <scope>NUCLEOTIDE SEQUENCE</scope>
    <source>
        <strain evidence="1">MJ31</strain>
    </source>
</reference>
<sequence length="50" mass="5311">MIDATCLWSRMSPRKAIRKGRDLPASAGVTKSSEVAAGSLGPREVTDHSL</sequence>
<evidence type="ECO:0000313" key="2">
    <source>
        <dbReference type="Proteomes" id="UP001304050"/>
    </source>
</evidence>
<protein>
    <submittedName>
        <fullName evidence="1">Uncharacterized protein</fullName>
    </submittedName>
</protein>
<evidence type="ECO:0000313" key="1">
    <source>
        <dbReference type="EMBL" id="MEA3519418.1"/>
    </source>
</evidence>